<dbReference type="SUPFAM" id="SSF56112">
    <property type="entry name" value="Protein kinase-like (PK-like)"/>
    <property type="match status" value="1"/>
</dbReference>
<evidence type="ECO:0000256" key="3">
    <source>
        <dbReference type="ARBA" id="ARBA00022679"/>
    </source>
</evidence>
<feature type="coiled-coil region" evidence="7">
    <location>
        <begin position="476"/>
        <end position="537"/>
    </location>
</feature>
<comment type="similarity">
    <text evidence="1">Belongs to the protein kinase superfamily. STE Ser/Thr protein kinase family. MAP kinase kinase kinase subfamily.</text>
</comment>
<dbReference type="Proteomes" id="UP000887575">
    <property type="component" value="Unassembled WGS sequence"/>
</dbReference>
<dbReference type="GO" id="GO:0043123">
    <property type="term" value="P:positive regulation of canonical NF-kappaB signal transduction"/>
    <property type="evidence" value="ECO:0007669"/>
    <property type="project" value="TreeGrafter"/>
</dbReference>
<dbReference type="PROSITE" id="PS00108">
    <property type="entry name" value="PROTEIN_KINASE_ST"/>
    <property type="match status" value="1"/>
</dbReference>
<dbReference type="SMART" id="SM00220">
    <property type="entry name" value="S_TKc"/>
    <property type="match status" value="1"/>
</dbReference>
<keyword evidence="3" id="KW-0808">Transferase</keyword>
<dbReference type="InterPro" id="IPR008271">
    <property type="entry name" value="Ser/Thr_kinase_AS"/>
</dbReference>
<feature type="domain" description="Protein kinase" evidence="9">
    <location>
        <begin position="1"/>
        <end position="249"/>
    </location>
</feature>
<proteinExistence type="inferred from homology"/>
<keyword evidence="4" id="KW-0547">Nucleotide-binding</keyword>
<feature type="region of interest" description="Disordered" evidence="8">
    <location>
        <begin position="724"/>
        <end position="743"/>
    </location>
</feature>
<dbReference type="InterPro" id="IPR000719">
    <property type="entry name" value="Prot_kinase_dom"/>
</dbReference>
<keyword evidence="7" id="KW-0175">Coiled coil</keyword>
<evidence type="ECO:0000313" key="10">
    <source>
        <dbReference type="Proteomes" id="UP000887575"/>
    </source>
</evidence>
<reference evidence="11" key="1">
    <citation type="submission" date="2024-02" db="UniProtKB">
        <authorList>
            <consortium name="WormBaseParasite"/>
        </authorList>
    </citation>
    <scope>IDENTIFICATION</scope>
</reference>
<evidence type="ECO:0000256" key="8">
    <source>
        <dbReference type="SAM" id="MobiDB-lite"/>
    </source>
</evidence>
<dbReference type="PANTHER" id="PTHR46716">
    <property type="entry name" value="MITOGEN-ACTIVATED PROTEIN KINASE KINASE KINASE 7"/>
    <property type="match status" value="1"/>
</dbReference>
<evidence type="ECO:0000256" key="6">
    <source>
        <dbReference type="ARBA" id="ARBA00022840"/>
    </source>
</evidence>
<dbReference type="PANTHER" id="PTHR46716:SF1">
    <property type="entry name" value="MITOGEN-ACTIVATED PROTEIN KINASE KINASE KINASE 7"/>
    <property type="match status" value="1"/>
</dbReference>
<keyword evidence="2" id="KW-0723">Serine/threonine-protein kinase</keyword>
<protein>
    <recommendedName>
        <fullName evidence="9">Protein kinase domain-containing protein</fullName>
    </recommendedName>
</protein>
<evidence type="ECO:0000256" key="1">
    <source>
        <dbReference type="ARBA" id="ARBA00006529"/>
    </source>
</evidence>
<dbReference type="PROSITE" id="PS50011">
    <property type="entry name" value="PROTEIN_KINASE_DOM"/>
    <property type="match status" value="1"/>
</dbReference>
<dbReference type="InterPro" id="IPR011009">
    <property type="entry name" value="Kinase-like_dom_sf"/>
</dbReference>
<evidence type="ECO:0000256" key="7">
    <source>
        <dbReference type="SAM" id="Coils"/>
    </source>
</evidence>
<dbReference type="GO" id="GO:0007254">
    <property type="term" value="P:JNK cascade"/>
    <property type="evidence" value="ECO:0007669"/>
    <property type="project" value="TreeGrafter"/>
</dbReference>
<name>A0AAF3EFI4_9BILA</name>
<evidence type="ECO:0000259" key="9">
    <source>
        <dbReference type="PROSITE" id="PS50011"/>
    </source>
</evidence>
<evidence type="ECO:0000256" key="4">
    <source>
        <dbReference type="ARBA" id="ARBA00022741"/>
    </source>
</evidence>
<dbReference type="AlphaFoldDB" id="A0AAF3EFI4"/>
<dbReference type="GO" id="GO:0005524">
    <property type="term" value="F:ATP binding"/>
    <property type="evidence" value="ECO:0007669"/>
    <property type="project" value="UniProtKB-KW"/>
</dbReference>
<evidence type="ECO:0000313" key="11">
    <source>
        <dbReference type="WBParaSite" id="MBELARI_LOCUS12753"/>
    </source>
</evidence>
<dbReference type="WBParaSite" id="MBELARI_LOCUS12753">
    <property type="protein sequence ID" value="MBELARI_LOCUS12753"/>
    <property type="gene ID" value="MBELARI_LOCUS12753"/>
</dbReference>
<keyword evidence="5" id="KW-0418">Kinase</keyword>
<organism evidence="10 11">
    <name type="scientific">Mesorhabditis belari</name>
    <dbReference type="NCBI Taxonomy" id="2138241"/>
    <lineage>
        <taxon>Eukaryota</taxon>
        <taxon>Metazoa</taxon>
        <taxon>Ecdysozoa</taxon>
        <taxon>Nematoda</taxon>
        <taxon>Chromadorea</taxon>
        <taxon>Rhabditida</taxon>
        <taxon>Rhabditina</taxon>
        <taxon>Rhabditomorpha</taxon>
        <taxon>Rhabditoidea</taxon>
        <taxon>Rhabditidae</taxon>
        <taxon>Mesorhabditinae</taxon>
        <taxon>Mesorhabditis</taxon>
    </lineage>
</organism>
<dbReference type="GO" id="GO:0004709">
    <property type="term" value="F:MAP kinase kinase kinase activity"/>
    <property type="evidence" value="ECO:0007669"/>
    <property type="project" value="TreeGrafter"/>
</dbReference>
<keyword evidence="10" id="KW-1185">Reference proteome</keyword>
<dbReference type="GO" id="GO:0019899">
    <property type="term" value="F:enzyme binding"/>
    <property type="evidence" value="ECO:0007669"/>
    <property type="project" value="UniProtKB-ARBA"/>
</dbReference>
<dbReference type="Gene3D" id="1.10.510.10">
    <property type="entry name" value="Transferase(Phosphotransferase) domain 1"/>
    <property type="match status" value="1"/>
</dbReference>
<accession>A0AAF3EFI4</accession>
<sequence>MVVPAMHKLLGDVAVKFSFRLADDELLKKEFRMLARIGQFHPNMVHVYGMILHPHRRQNLGQPGMVMELMRGGDLHDLIYECRYSYEIGHIIGWMSQALSAICHLHQNGIIHRDVKPRNILLSADFTIVKLCDFGMTRPEQNEMTPAQGSPYWLAPECLHKNYDRKMDVFASAIVMWQLLSRKKPHENRMGSILAILHADPDVRPEKIDCEPALWSLIERSWCTSTDDRLSAIEMLTELREQAEIFPWAGPIVQLPTSPSSSSVNSSRRNSLNQQNPLIVQSDQDFGNAEEKMVDNVLNDLFEEATVNPGKLMFEISTQTDDPNEETLEELKINRVNQSIEFDDSKENDEQTLHENWVIEPKTVIDEEKEMEMSVEMREDFDETNGDPNLEDSHKEKENIYNAERMEIDHQLTEIDQQLTESDHKKFNAEFDDHWGIKDEDSSSPARIVDEHSTSRRSYSYNLTISSSSRSSAEELERLKAPRKSEQEQIDELNELRLTCHLYREKLQIYEEAERLRNEKEEENKKLETESLAVLNTLAVRLESRSESGFDERSMKCQSIDPLDMKTHFDRIMQFIVDDEFSDFHIEKLDQVRDLFEHVVGVLKGKVFDWKQLSPKTTKGWLDVLDGLHSITEALSLIIAHNSATIYQETQKDGNRASARRFKAGVLLCQHTLARRQLGEVRAFLDRETKVMAKQRDFHHNAELAEIYDQMVALLEKISDLPQKKTTTSPTTTPTFTSKPIPF</sequence>
<dbReference type="GO" id="GO:0006955">
    <property type="term" value="P:immune response"/>
    <property type="evidence" value="ECO:0007669"/>
    <property type="project" value="TreeGrafter"/>
</dbReference>
<evidence type="ECO:0000256" key="2">
    <source>
        <dbReference type="ARBA" id="ARBA00022527"/>
    </source>
</evidence>
<dbReference type="Pfam" id="PF00069">
    <property type="entry name" value="Pkinase"/>
    <property type="match status" value="1"/>
</dbReference>
<keyword evidence="6" id="KW-0067">ATP-binding</keyword>
<evidence type="ECO:0000256" key="5">
    <source>
        <dbReference type="ARBA" id="ARBA00022777"/>
    </source>
</evidence>